<dbReference type="InterPro" id="IPR036378">
    <property type="entry name" value="FAS1_dom_sf"/>
</dbReference>
<gene>
    <name evidence="2" type="ORF">F1644_14940</name>
    <name evidence="1" type="ORF">GGR15_001402</name>
</gene>
<protein>
    <recommendedName>
        <fullName evidence="5">FAS1 domain-containing protein</fullName>
    </recommendedName>
</protein>
<evidence type="ECO:0000313" key="3">
    <source>
        <dbReference type="Proteomes" id="UP000576368"/>
    </source>
</evidence>
<dbReference type="RefSeq" id="WP_118303561.1">
    <property type="nucleotide sequence ID" value="NZ_BMPA01000004.1"/>
</dbReference>
<evidence type="ECO:0000313" key="2">
    <source>
        <dbReference type="EMBL" id="WOF13479.1"/>
    </source>
</evidence>
<dbReference type="Gene3D" id="2.30.180.10">
    <property type="entry name" value="FAS1 domain"/>
    <property type="match status" value="1"/>
</dbReference>
<evidence type="ECO:0000313" key="4">
    <source>
        <dbReference type="Proteomes" id="UP001302374"/>
    </source>
</evidence>
<dbReference type="EMBL" id="JAATLI010000004">
    <property type="protein sequence ID" value="NJC17787.1"/>
    <property type="molecule type" value="Genomic_DNA"/>
</dbReference>
<organism evidence="1 3">
    <name type="scientific">Butyricimonas paravirosa</name>
    <dbReference type="NCBI Taxonomy" id="1472417"/>
    <lineage>
        <taxon>Bacteria</taxon>
        <taxon>Pseudomonadati</taxon>
        <taxon>Bacteroidota</taxon>
        <taxon>Bacteroidia</taxon>
        <taxon>Bacteroidales</taxon>
        <taxon>Odoribacteraceae</taxon>
        <taxon>Butyricimonas</taxon>
    </lineage>
</organism>
<dbReference type="Proteomes" id="UP001302374">
    <property type="component" value="Chromosome"/>
</dbReference>
<keyword evidence="4" id="KW-1185">Reference proteome</keyword>
<evidence type="ECO:0000313" key="1">
    <source>
        <dbReference type="EMBL" id="NJC17787.1"/>
    </source>
</evidence>
<dbReference type="SUPFAM" id="SSF82153">
    <property type="entry name" value="FAS1 domain"/>
    <property type="match status" value="1"/>
</dbReference>
<sequence length="221" mass="25444">MERINQIAKGMVVVMIVAFCSCTKYNYIDGGIANGVHDCTMWEYFHTDSYNWDSTIIMIEHAGLKSLFDGTGEYEQITFFGLTNLSILRYMMINNDGLEETDPHYMHRVTDIPKGKCQDILQKLVVPQRLMLNDIPRGSRLLQKQQYVETGGVEYDCVKGKVFLWTLRGTYNNVQDAGEVQFYLASHNMDNIRNEQIVSTDIQTTNGVVQALNYDFRFTNF</sequence>
<dbReference type="PROSITE" id="PS51257">
    <property type="entry name" value="PROKAR_LIPOPROTEIN"/>
    <property type="match status" value="1"/>
</dbReference>
<name>A0A7X6BJM2_9BACT</name>
<proteinExistence type="predicted"/>
<reference evidence="1 3" key="2">
    <citation type="submission" date="2020-03" db="EMBL/GenBank/DDBJ databases">
        <title>Genomic Encyclopedia of Type Strains, Phase IV (KMG-IV): sequencing the most valuable type-strain genomes for metagenomic binning, comparative biology and taxonomic classification.</title>
        <authorList>
            <person name="Goeker M."/>
        </authorList>
    </citation>
    <scope>NUCLEOTIDE SEQUENCE [LARGE SCALE GENOMIC DNA]</scope>
    <source>
        <strain evidence="1 3">DSM 105722</strain>
    </source>
</reference>
<dbReference type="AlphaFoldDB" id="A0A7X6BJM2"/>
<accession>A0A7X6BJM2</accession>
<dbReference type="EMBL" id="CP043839">
    <property type="protein sequence ID" value="WOF13479.1"/>
    <property type="molecule type" value="Genomic_DNA"/>
</dbReference>
<dbReference type="GeneID" id="86892617"/>
<reference evidence="2 4" key="1">
    <citation type="submission" date="2019-09" db="EMBL/GenBank/DDBJ databases">
        <title>Butyricimonas paravirosa DSM 105722 (=214-4 = JCM 18677 = CCUG 65563).</title>
        <authorList>
            <person name="Le Roy T."/>
            <person name="Cani P.D."/>
        </authorList>
    </citation>
    <scope>NUCLEOTIDE SEQUENCE [LARGE SCALE GENOMIC DNA]</scope>
    <source>
        <strain evidence="2 4">DSM 105722</strain>
    </source>
</reference>
<dbReference type="Proteomes" id="UP000576368">
    <property type="component" value="Unassembled WGS sequence"/>
</dbReference>
<evidence type="ECO:0008006" key="5">
    <source>
        <dbReference type="Google" id="ProtNLM"/>
    </source>
</evidence>